<evidence type="ECO:0000313" key="7">
    <source>
        <dbReference type="Proteomes" id="UP001396334"/>
    </source>
</evidence>
<keyword evidence="7" id="KW-1185">Reference proteome</keyword>
<evidence type="ECO:0000256" key="4">
    <source>
        <dbReference type="ARBA" id="ARBA00022989"/>
    </source>
</evidence>
<dbReference type="Proteomes" id="UP001396334">
    <property type="component" value="Unassembled WGS sequence"/>
</dbReference>
<dbReference type="Pfam" id="PF03092">
    <property type="entry name" value="BT1"/>
    <property type="match status" value="1"/>
</dbReference>
<sequence>MRCNQARDFGVSACIFDSGDRQRMKNTFVIQDDDLISDANLGGSLNSLMSLEGQDKQSECQAYSQAIGKAELQDLFPWVPVREVNFLRFCKQHVDGVWVVVDANIDTIRETSDLNLNPSTLQLVQNFGNLPMVAKLLFEILLDALYIWGAHRVPYICIGGQALPALMACVLLSNMTAVITEVAKDALLSLVQKKFQNVDGPWD</sequence>
<evidence type="ECO:0000256" key="3">
    <source>
        <dbReference type="ARBA" id="ARBA00022692"/>
    </source>
</evidence>
<keyword evidence="5" id="KW-0472">Membrane</keyword>
<keyword evidence="3" id="KW-0812">Transmembrane</keyword>
<keyword evidence="2" id="KW-0813">Transport</keyword>
<proteinExistence type="predicted"/>
<gene>
    <name evidence="6" type="ORF">V6N11_021526</name>
</gene>
<reference evidence="6 7" key="1">
    <citation type="journal article" date="2024" name="G3 (Bethesda)">
        <title>Genome assembly of Hibiscus sabdariffa L. provides insights into metabolisms of medicinal natural products.</title>
        <authorList>
            <person name="Kim T."/>
        </authorList>
    </citation>
    <scope>NUCLEOTIDE SEQUENCE [LARGE SCALE GENOMIC DNA]</scope>
    <source>
        <strain evidence="6">TK-2024</strain>
        <tissue evidence="6">Old leaves</tissue>
    </source>
</reference>
<name>A0ABR2NI58_9ROSI</name>
<dbReference type="InterPro" id="IPR039309">
    <property type="entry name" value="BT1"/>
</dbReference>
<evidence type="ECO:0000256" key="1">
    <source>
        <dbReference type="ARBA" id="ARBA00004141"/>
    </source>
</evidence>
<keyword evidence="4" id="KW-1133">Transmembrane helix</keyword>
<dbReference type="PANTHER" id="PTHR31585:SF12">
    <property type="entry name" value="FOLATE-BIOPTERIN TRANSPORTER 9, CHLOROPLASTIC-RELATED"/>
    <property type="match status" value="1"/>
</dbReference>
<comment type="caution">
    <text evidence="6">The sequence shown here is derived from an EMBL/GenBank/DDBJ whole genome shotgun (WGS) entry which is preliminary data.</text>
</comment>
<organism evidence="6 7">
    <name type="scientific">Hibiscus sabdariffa</name>
    <name type="common">roselle</name>
    <dbReference type="NCBI Taxonomy" id="183260"/>
    <lineage>
        <taxon>Eukaryota</taxon>
        <taxon>Viridiplantae</taxon>
        <taxon>Streptophyta</taxon>
        <taxon>Embryophyta</taxon>
        <taxon>Tracheophyta</taxon>
        <taxon>Spermatophyta</taxon>
        <taxon>Magnoliopsida</taxon>
        <taxon>eudicotyledons</taxon>
        <taxon>Gunneridae</taxon>
        <taxon>Pentapetalae</taxon>
        <taxon>rosids</taxon>
        <taxon>malvids</taxon>
        <taxon>Malvales</taxon>
        <taxon>Malvaceae</taxon>
        <taxon>Malvoideae</taxon>
        <taxon>Hibiscus</taxon>
    </lineage>
</organism>
<evidence type="ECO:0000256" key="5">
    <source>
        <dbReference type="ARBA" id="ARBA00023136"/>
    </source>
</evidence>
<comment type="subcellular location">
    <subcellularLocation>
        <location evidence="1">Membrane</location>
        <topology evidence="1">Multi-pass membrane protein</topology>
    </subcellularLocation>
</comment>
<dbReference type="EMBL" id="JBBPBN010000140">
    <property type="protein sequence ID" value="KAK8975675.1"/>
    <property type="molecule type" value="Genomic_DNA"/>
</dbReference>
<accession>A0ABR2NI58</accession>
<evidence type="ECO:0000313" key="6">
    <source>
        <dbReference type="EMBL" id="KAK8975675.1"/>
    </source>
</evidence>
<protein>
    <submittedName>
        <fullName evidence="6">Uncharacterized protein</fullName>
    </submittedName>
</protein>
<dbReference type="PANTHER" id="PTHR31585">
    <property type="entry name" value="FOLATE-BIOPTERIN TRANSPORTER 1, CHLOROPLASTIC"/>
    <property type="match status" value="1"/>
</dbReference>
<evidence type="ECO:0000256" key="2">
    <source>
        <dbReference type="ARBA" id="ARBA00022448"/>
    </source>
</evidence>